<keyword evidence="14" id="KW-1185">Reference proteome</keyword>
<evidence type="ECO:0000256" key="11">
    <source>
        <dbReference type="SAM" id="Phobius"/>
    </source>
</evidence>
<dbReference type="SUPFAM" id="SSF90123">
    <property type="entry name" value="ABC transporter transmembrane region"/>
    <property type="match status" value="1"/>
</dbReference>
<evidence type="ECO:0000256" key="1">
    <source>
        <dbReference type="ARBA" id="ARBA00004651"/>
    </source>
</evidence>
<evidence type="ECO:0000256" key="10">
    <source>
        <dbReference type="ARBA" id="ARBA00023136"/>
    </source>
</evidence>
<evidence type="ECO:0000256" key="6">
    <source>
        <dbReference type="ARBA" id="ARBA00022840"/>
    </source>
</evidence>
<dbReference type="PROSITE" id="PS50929">
    <property type="entry name" value="ABC_TM1F"/>
    <property type="match status" value="1"/>
</dbReference>
<dbReference type="GO" id="GO:0005886">
    <property type="term" value="C:plasma membrane"/>
    <property type="evidence" value="ECO:0007669"/>
    <property type="project" value="UniProtKB-SubCell"/>
</dbReference>
<sequence>MTDRQEAADGRELYFRLLRYTRPYRTAFMGAVLSMVVAGGMEWMIPRGLQLLLERGFSGEWRYVWLGPLALIVLAFVRGFSNFGSSYLMEYVGNRVIQDLRGDMFDRLLRLPVGYLDSHGSAWVISRITNDVNNVSQAATGAVIVLIRDSIMIAGLMAYLIYLNWQLTLVVAVIVPVVSHVSKLTRKRLRAMGRLSQESNRELLGVLQEAIEGQKVVKIYGGQSYETGRFARTNAALRGYATRASVASSAQGAVSQLVAAIALSVVVGVVIWQGTVTQQTSAAFASFMTAMMMLLAPMKRLTDVNSQLQRGIIAAESVFTLLDTQAEPDTGTRQIEHARGAIEFDHVTLQYESAERPSLNDVSVSIRAGESVALVGASGGGKTSFANLVPRFYQPTGGRILLDGQPLEEISLDSLRAQIAMVSQDVVLFNDTLAANIAYGGKRDATRAEIEAAARAAHLDDFIRSLPQGYDTEIGENGVRLSGGQRQRLAIARALLKDAPVLILDEATSALDSESERHVQAALEQLMQGRTTLVIAHRLSTIEKVDRIVVLDQGRVAEVGTHAELLAREGIYAGLHRIQYALDARN</sequence>
<dbReference type="Gene3D" id="3.40.50.300">
    <property type="entry name" value="P-loop containing nucleotide triphosphate hydrolases"/>
    <property type="match status" value="1"/>
</dbReference>
<keyword evidence="8 11" id="KW-1133">Transmembrane helix</keyword>
<evidence type="ECO:0000256" key="5">
    <source>
        <dbReference type="ARBA" id="ARBA00022741"/>
    </source>
</evidence>
<dbReference type="InterPro" id="IPR011527">
    <property type="entry name" value="ABC1_TM_dom"/>
</dbReference>
<dbReference type="InterPro" id="IPR039421">
    <property type="entry name" value="Type_1_exporter"/>
</dbReference>
<keyword evidence="9" id="KW-0445">Lipid transport</keyword>
<keyword evidence="3" id="KW-1003">Cell membrane</keyword>
<evidence type="ECO:0000256" key="7">
    <source>
        <dbReference type="ARBA" id="ARBA00022967"/>
    </source>
</evidence>
<dbReference type="GO" id="GO:0034040">
    <property type="term" value="F:ATPase-coupled lipid transmembrane transporter activity"/>
    <property type="evidence" value="ECO:0007669"/>
    <property type="project" value="InterPro"/>
</dbReference>
<accession>A0A8B6X332</accession>
<evidence type="ECO:0000313" key="15">
    <source>
        <dbReference type="RefSeq" id="WP_028311020.1"/>
    </source>
</evidence>
<dbReference type="Proteomes" id="UP000675920">
    <property type="component" value="Unplaced"/>
</dbReference>
<evidence type="ECO:0000313" key="14">
    <source>
        <dbReference type="Proteomes" id="UP000675920"/>
    </source>
</evidence>
<dbReference type="OrthoDB" id="8554730at2"/>
<keyword evidence="7" id="KW-1278">Translocase</keyword>
<dbReference type="GO" id="GO:0005524">
    <property type="term" value="F:ATP binding"/>
    <property type="evidence" value="ECO:0007669"/>
    <property type="project" value="UniProtKB-KW"/>
</dbReference>
<dbReference type="FunFam" id="3.40.50.300:FF:000221">
    <property type="entry name" value="Multidrug ABC transporter ATP-binding protein"/>
    <property type="match status" value="1"/>
</dbReference>
<evidence type="ECO:0000259" key="13">
    <source>
        <dbReference type="PROSITE" id="PS50929"/>
    </source>
</evidence>
<protein>
    <submittedName>
        <fullName evidence="15">Lipid A export permease/ATP-binding protein MsbA</fullName>
    </submittedName>
</protein>
<feature type="domain" description="ABC transporter" evidence="12">
    <location>
        <begin position="342"/>
        <end position="578"/>
    </location>
</feature>
<organism evidence="14 15">
    <name type="scientific">Derxia gummosa DSM 723</name>
    <dbReference type="NCBI Taxonomy" id="1121388"/>
    <lineage>
        <taxon>Bacteria</taxon>
        <taxon>Pseudomonadati</taxon>
        <taxon>Pseudomonadota</taxon>
        <taxon>Betaproteobacteria</taxon>
        <taxon>Burkholderiales</taxon>
        <taxon>Alcaligenaceae</taxon>
        <taxon>Derxia</taxon>
    </lineage>
</organism>
<dbReference type="InterPro" id="IPR027417">
    <property type="entry name" value="P-loop_NTPase"/>
</dbReference>
<dbReference type="PROSITE" id="PS00211">
    <property type="entry name" value="ABC_TRANSPORTER_1"/>
    <property type="match status" value="1"/>
</dbReference>
<feature type="transmembrane region" description="Helical" evidence="11">
    <location>
        <begin position="167"/>
        <end position="185"/>
    </location>
</feature>
<evidence type="ECO:0000256" key="4">
    <source>
        <dbReference type="ARBA" id="ARBA00022692"/>
    </source>
</evidence>
<feature type="domain" description="ABC transmembrane type-1" evidence="13">
    <location>
        <begin position="30"/>
        <end position="310"/>
    </location>
</feature>
<dbReference type="CDD" id="cd18552">
    <property type="entry name" value="ABC_6TM_MsbA_like"/>
    <property type="match status" value="1"/>
</dbReference>
<dbReference type="PANTHER" id="PTHR43394">
    <property type="entry name" value="ATP-DEPENDENT PERMEASE MDL1, MITOCHONDRIAL"/>
    <property type="match status" value="1"/>
</dbReference>
<evidence type="ECO:0000256" key="3">
    <source>
        <dbReference type="ARBA" id="ARBA00022475"/>
    </source>
</evidence>
<name>A0A8B6X332_9BURK</name>
<dbReference type="InterPro" id="IPR003439">
    <property type="entry name" value="ABC_transporter-like_ATP-bd"/>
</dbReference>
<proteinExistence type="predicted"/>
<dbReference type="SUPFAM" id="SSF52540">
    <property type="entry name" value="P-loop containing nucleoside triphosphate hydrolases"/>
    <property type="match status" value="1"/>
</dbReference>
<dbReference type="PANTHER" id="PTHR43394:SF1">
    <property type="entry name" value="ATP-BINDING CASSETTE SUB-FAMILY B MEMBER 10, MITOCHONDRIAL"/>
    <property type="match status" value="1"/>
</dbReference>
<dbReference type="AlphaFoldDB" id="A0A8B6X332"/>
<feature type="transmembrane region" description="Helical" evidence="11">
    <location>
        <begin position="280"/>
        <end position="298"/>
    </location>
</feature>
<comment type="subcellular location">
    <subcellularLocation>
        <location evidence="1">Cell membrane</location>
        <topology evidence="1">Multi-pass membrane protein</topology>
    </subcellularLocation>
</comment>
<dbReference type="InterPro" id="IPR036640">
    <property type="entry name" value="ABC1_TM_sf"/>
</dbReference>
<feature type="transmembrane region" description="Helical" evidence="11">
    <location>
        <begin position="253"/>
        <end position="274"/>
    </location>
</feature>
<feature type="transmembrane region" description="Helical" evidence="11">
    <location>
        <begin position="65"/>
        <end position="81"/>
    </location>
</feature>
<dbReference type="NCBIfam" id="TIGR02203">
    <property type="entry name" value="MsbA_lipidA"/>
    <property type="match status" value="1"/>
</dbReference>
<evidence type="ECO:0000259" key="12">
    <source>
        <dbReference type="PROSITE" id="PS50893"/>
    </source>
</evidence>
<dbReference type="SMART" id="SM00382">
    <property type="entry name" value="AAA"/>
    <property type="match status" value="1"/>
</dbReference>
<evidence type="ECO:0000256" key="2">
    <source>
        <dbReference type="ARBA" id="ARBA00022448"/>
    </source>
</evidence>
<evidence type="ECO:0000256" key="9">
    <source>
        <dbReference type="ARBA" id="ARBA00023055"/>
    </source>
</evidence>
<dbReference type="GO" id="GO:0015421">
    <property type="term" value="F:ABC-type oligopeptide transporter activity"/>
    <property type="evidence" value="ECO:0007669"/>
    <property type="project" value="TreeGrafter"/>
</dbReference>
<reference evidence="15" key="1">
    <citation type="journal article" date="2002" name="J. Biol. Chem.">
        <title>ATPase activity of the MsbA lipid flippase of Escherichia coli.</title>
        <authorList>
            <person name="Doerrler W.T."/>
            <person name="Raetz C.R."/>
        </authorList>
    </citation>
    <scope>NUCLEOTIDE SEQUENCE</scope>
</reference>
<keyword evidence="2" id="KW-0813">Transport</keyword>
<keyword evidence="6" id="KW-0067">ATP-binding</keyword>
<keyword evidence="5" id="KW-0547">Nucleotide-binding</keyword>
<dbReference type="InterPro" id="IPR003593">
    <property type="entry name" value="AAA+_ATPase"/>
</dbReference>
<dbReference type="RefSeq" id="WP_028311020.1">
    <property type="nucleotide sequence ID" value="NZ_AXWS01000008.1"/>
</dbReference>
<dbReference type="InterPro" id="IPR017871">
    <property type="entry name" value="ABC_transporter-like_CS"/>
</dbReference>
<dbReference type="Gene3D" id="1.20.1560.10">
    <property type="entry name" value="ABC transporter type 1, transmembrane domain"/>
    <property type="match status" value="1"/>
</dbReference>
<keyword evidence="4 11" id="KW-0812">Transmembrane</keyword>
<keyword evidence="10 11" id="KW-0472">Membrane</keyword>
<gene>
    <name evidence="15" type="primary">msbA</name>
</gene>
<dbReference type="InterPro" id="IPR011917">
    <property type="entry name" value="ABC_transpr_lipidA"/>
</dbReference>
<dbReference type="PROSITE" id="PS50893">
    <property type="entry name" value="ABC_TRANSPORTER_2"/>
    <property type="match status" value="1"/>
</dbReference>
<reference evidence="15" key="2">
    <citation type="submission" date="2025-08" db="UniProtKB">
        <authorList>
            <consortium name="RefSeq"/>
        </authorList>
    </citation>
    <scope>IDENTIFICATION</scope>
</reference>
<evidence type="ECO:0000256" key="8">
    <source>
        <dbReference type="ARBA" id="ARBA00022989"/>
    </source>
</evidence>
<feature type="transmembrane region" description="Helical" evidence="11">
    <location>
        <begin position="26"/>
        <end position="45"/>
    </location>
</feature>
<dbReference type="Pfam" id="PF00005">
    <property type="entry name" value="ABC_tran"/>
    <property type="match status" value="1"/>
</dbReference>
<dbReference type="GO" id="GO:0016887">
    <property type="term" value="F:ATP hydrolysis activity"/>
    <property type="evidence" value="ECO:0007669"/>
    <property type="project" value="InterPro"/>
</dbReference>
<dbReference type="Pfam" id="PF00664">
    <property type="entry name" value="ABC_membrane"/>
    <property type="match status" value="1"/>
</dbReference>